<evidence type="ECO:0000313" key="11">
    <source>
        <dbReference type="EMBL" id="GII56613.1"/>
    </source>
</evidence>
<comment type="caution">
    <text evidence="11">The sequence shown here is derived from an EMBL/GenBank/DDBJ whole genome shotgun (WGS) entry which is preliminary data.</text>
</comment>
<evidence type="ECO:0000256" key="5">
    <source>
        <dbReference type="ARBA" id="ARBA00022618"/>
    </source>
</evidence>
<feature type="region of interest" description="Disordered" evidence="10">
    <location>
        <begin position="198"/>
        <end position="231"/>
    </location>
</feature>
<evidence type="ECO:0000256" key="4">
    <source>
        <dbReference type="ARBA" id="ARBA00022490"/>
    </source>
</evidence>
<dbReference type="PANTHER" id="PTHR35794">
    <property type="entry name" value="CELL DIVISION PROTEIN DIVIVA"/>
    <property type="match status" value="1"/>
</dbReference>
<feature type="compositionally biased region" description="Polar residues" evidence="10">
    <location>
        <begin position="13"/>
        <end position="23"/>
    </location>
</feature>
<evidence type="ECO:0000256" key="1">
    <source>
        <dbReference type="ARBA" id="ARBA00004496"/>
    </source>
</evidence>
<protein>
    <recommendedName>
        <fullName evidence="3">Cell wall synthesis protein Wag31</fullName>
    </recommendedName>
    <alternativeName>
        <fullName evidence="8">Antigen 84</fullName>
    </alternativeName>
</protein>
<evidence type="ECO:0000256" key="7">
    <source>
        <dbReference type="ARBA" id="ARBA00023306"/>
    </source>
</evidence>
<evidence type="ECO:0000256" key="10">
    <source>
        <dbReference type="SAM" id="MobiDB-lite"/>
    </source>
</evidence>
<evidence type="ECO:0000256" key="3">
    <source>
        <dbReference type="ARBA" id="ARBA00018787"/>
    </source>
</evidence>
<dbReference type="InterPro" id="IPR007793">
    <property type="entry name" value="DivIVA_fam"/>
</dbReference>
<evidence type="ECO:0000313" key="12">
    <source>
        <dbReference type="Proteomes" id="UP000605992"/>
    </source>
</evidence>
<organism evidence="11 12">
    <name type="scientific">Planotetraspora thailandica</name>
    <dbReference type="NCBI Taxonomy" id="487172"/>
    <lineage>
        <taxon>Bacteria</taxon>
        <taxon>Bacillati</taxon>
        <taxon>Actinomycetota</taxon>
        <taxon>Actinomycetes</taxon>
        <taxon>Streptosporangiales</taxon>
        <taxon>Streptosporangiaceae</taxon>
        <taxon>Planotetraspora</taxon>
    </lineage>
</organism>
<feature type="coiled-coil region" evidence="9">
    <location>
        <begin position="102"/>
        <end position="140"/>
    </location>
</feature>
<keyword evidence="5" id="KW-0132">Cell division</keyword>
<comment type="similarity">
    <text evidence="2">Belongs to the DivIVA family.</text>
</comment>
<keyword evidence="6 9" id="KW-0175">Coiled coil</keyword>
<keyword evidence="7" id="KW-0131">Cell cycle</keyword>
<accession>A0A8J3XZ70</accession>
<dbReference type="PANTHER" id="PTHR35794:SF2">
    <property type="entry name" value="CELL DIVISION PROTEIN DIVIVA"/>
    <property type="match status" value="1"/>
</dbReference>
<keyword evidence="12" id="KW-1185">Reference proteome</keyword>
<evidence type="ECO:0000256" key="2">
    <source>
        <dbReference type="ARBA" id="ARBA00009008"/>
    </source>
</evidence>
<name>A0A8J3XZ70_9ACTN</name>
<evidence type="ECO:0000256" key="8">
    <source>
        <dbReference type="ARBA" id="ARBA00031737"/>
    </source>
</evidence>
<dbReference type="Proteomes" id="UP000605992">
    <property type="component" value="Unassembled WGS sequence"/>
</dbReference>
<reference evidence="11" key="1">
    <citation type="submission" date="2021-01" db="EMBL/GenBank/DDBJ databases">
        <title>Whole genome shotgun sequence of Planotetraspora thailandica NBRC 104271.</title>
        <authorList>
            <person name="Komaki H."/>
            <person name="Tamura T."/>
        </authorList>
    </citation>
    <scope>NUCLEOTIDE SEQUENCE</scope>
    <source>
        <strain evidence="11">NBRC 104271</strain>
    </source>
</reference>
<dbReference type="GO" id="GO:0051301">
    <property type="term" value="P:cell division"/>
    <property type="evidence" value="ECO:0007669"/>
    <property type="project" value="UniProtKB-KW"/>
</dbReference>
<dbReference type="InterPro" id="IPR019933">
    <property type="entry name" value="DivIVA_domain"/>
</dbReference>
<gene>
    <name evidence="11" type="ORF">Pth03_50020</name>
</gene>
<proteinExistence type="inferred from homology"/>
<dbReference type="GO" id="GO:0005737">
    <property type="term" value="C:cytoplasm"/>
    <property type="evidence" value="ECO:0007669"/>
    <property type="project" value="UniProtKB-SubCell"/>
</dbReference>
<keyword evidence="4" id="KW-0963">Cytoplasm</keyword>
<dbReference type="Gene3D" id="6.10.250.660">
    <property type="match status" value="1"/>
</dbReference>
<feature type="region of interest" description="Disordered" evidence="10">
    <location>
        <begin position="1"/>
        <end position="32"/>
    </location>
</feature>
<evidence type="ECO:0000256" key="9">
    <source>
        <dbReference type="SAM" id="Coils"/>
    </source>
</evidence>
<sequence>MSDGHGHGHGHTTETPASISTSRVLDPKGPEGLLDPVAVRNQVFTVVRLREGYDLSEVDTFLGLVETTLTTILRENDELRARSRQIAHEVQQARSPLGDNATRILEIAHEAAERTVAKAQQEAEAILTQARDRAEQIENDALGKTAAVRRAAAHGTHHREALGRRIQTLHAFIADFDTHMKQTLDGQIGRMRTLLDQLHGHDSPQPVFGSHTAGAADHRPVNSHAPGDFAP</sequence>
<dbReference type="EMBL" id="BOOR01000037">
    <property type="protein sequence ID" value="GII56613.1"/>
    <property type="molecule type" value="Genomic_DNA"/>
</dbReference>
<dbReference type="NCBIfam" id="TIGR03544">
    <property type="entry name" value="DivI1A_domain"/>
    <property type="match status" value="1"/>
</dbReference>
<dbReference type="RefSeq" id="WP_203946753.1">
    <property type="nucleotide sequence ID" value="NZ_BOOR01000037.1"/>
</dbReference>
<dbReference type="AlphaFoldDB" id="A0A8J3XZ70"/>
<evidence type="ECO:0000256" key="6">
    <source>
        <dbReference type="ARBA" id="ARBA00023054"/>
    </source>
</evidence>
<dbReference type="Pfam" id="PF05103">
    <property type="entry name" value="DivIVA"/>
    <property type="match status" value="1"/>
</dbReference>
<comment type="subcellular location">
    <subcellularLocation>
        <location evidence="1">Cytoplasm</location>
    </subcellularLocation>
</comment>